<dbReference type="RefSeq" id="WP_073015890.1">
    <property type="nucleotide sequence ID" value="NZ_FQXU01000003.1"/>
</dbReference>
<proteinExistence type="predicted"/>
<dbReference type="EMBL" id="FQXU01000003">
    <property type="protein sequence ID" value="SHH49162.1"/>
    <property type="molecule type" value="Genomic_DNA"/>
</dbReference>
<dbReference type="AlphaFoldDB" id="A0A1M5TEL1"/>
<dbReference type="Proteomes" id="UP000184241">
    <property type="component" value="Unassembled WGS sequence"/>
</dbReference>
<evidence type="ECO:0000313" key="2">
    <source>
        <dbReference type="Proteomes" id="UP000184241"/>
    </source>
</evidence>
<organism evidence="1 2">
    <name type="scientific">Clostridium intestinale DSM 6191</name>
    <dbReference type="NCBI Taxonomy" id="1121320"/>
    <lineage>
        <taxon>Bacteria</taxon>
        <taxon>Bacillati</taxon>
        <taxon>Bacillota</taxon>
        <taxon>Clostridia</taxon>
        <taxon>Eubacteriales</taxon>
        <taxon>Clostridiaceae</taxon>
        <taxon>Clostridium</taxon>
    </lineage>
</organism>
<sequence>MSVVLSDKEFDVISKFYDYADKLYHHADEMQLVTQYKGEKINYLATLRYKQLTKEILDKKQQESKSVRGGHLKKLVK</sequence>
<name>A0A1M5TEL1_9CLOT</name>
<accession>A0A1M5TEL1</accession>
<evidence type="ECO:0000313" key="1">
    <source>
        <dbReference type="EMBL" id="SHH49162.1"/>
    </source>
</evidence>
<gene>
    <name evidence="1" type="ORF">SAMN02745941_00189</name>
</gene>
<protein>
    <submittedName>
        <fullName evidence="1">Uncharacterized protein</fullName>
    </submittedName>
</protein>
<reference evidence="1 2" key="1">
    <citation type="submission" date="2016-11" db="EMBL/GenBank/DDBJ databases">
        <authorList>
            <person name="Jaros S."/>
            <person name="Januszkiewicz K."/>
            <person name="Wedrychowicz H."/>
        </authorList>
    </citation>
    <scope>NUCLEOTIDE SEQUENCE [LARGE SCALE GENOMIC DNA]</scope>
    <source>
        <strain evidence="1 2">DSM 6191</strain>
    </source>
</reference>